<organism evidence="8 9">
    <name type="scientific">Cytobacillus depressus</name>
    <dbReference type="NCBI Taxonomy" id="1602942"/>
    <lineage>
        <taxon>Bacteria</taxon>
        <taxon>Bacillati</taxon>
        <taxon>Bacillota</taxon>
        <taxon>Bacilli</taxon>
        <taxon>Bacillales</taxon>
        <taxon>Bacillaceae</taxon>
        <taxon>Cytobacillus</taxon>
    </lineage>
</organism>
<dbReference type="Pfam" id="PF09335">
    <property type="entry name" value="VTT_dom"/>
    <property type="match status" value="1"/>
</dbReference>
<dbReference type="PANTHER" id="PTHR12677">
    <property type="entry name" value="GOLGI APPARATUS MEMBRANE PROTEIN TVP38-RELATED"/>
    <property type="match status" value="1"/>
</dbReference>
<gene>
    <name evidence="8" type="ORF">F7731_13810</name>
</gene>
<feature type="domain" description="VTT" evidence="7">
    <location>
        <begin position="33"/>
        <end position="152"/>
    </location>
</feature>
<evidence type="ECO:0000256" key="1">
    <source>
        <dbReference type="ARBA" id="ARBA00004651"/>
    </source>
</evidence>
<feature type="transmembrane region" description="Helical" evidence="6">
    <location>
        <begin position="129"/>
        <end position="149"/>
    </location>
</feature>
<evidence type="ECO:0000256" key="6">
    <source>
        <dbReference type="RuleBase" id="RU366058"/>
    </source>
</evidence>
<accession>A0A6L3V434</accession>
<dbReference type="GO" id="GO:0005886">
    <property type="term" value="C:plasma membrane"/>
    <property type="evidence" value="ECO:0007669"/>
    <property type="project" value="UniProtKB-SubCell"/>
</dbReference>
<dbReference type="EMBL" id="WBOS01000005">
    <property type="protein sequence ID" value="KAB2334831.1"/>
    <property type="molecule type" value="Genomic_DNA"/>
</dbReference>
<evidence type="ECO:0000313" key="9">
    <source>
        <dbReference type="Proteomes" id="UP000481030"/>
    </source>
</evidence>
<comment type="subcellular location">
    <subcellularLocation>
        <location evidence="1 6">Cell membrane</location>
        <topology evidence="1 6">Multi-pass membrane protein</topology>
    </subcellularLocation>
</comment>
<keyword evidence="5 6" id="KW-0472">Membrane</keyword>
<keyword evidence="9" id="KW-1185">Reference proteome</keyword>
<keyword evidence="2 6" id="KW-1003">Cell membrane</keyword>
<evidence type="ECO:0000256" key="4">
    <source>
        <dbReference type="ARBA" id="ARBA00022989"/>
    </source>
</evidence>
<dbReference type="Proteomes" id="UP000481030">
    <property type="component" value="Unassembled WGS sequence"/>
</dbReference>
<evidence type="ECO:0000259" key="7">
    <source>
        <dbReference type="Pfam" id="PF09335"/>
    </source>
</evidence>
<feature type="transmembrane region" description="Helical" evidence="6">
    <location>
        <begin position="161"/>
        <end position="178"/>
    </location>
</feature>
<comment type="caution">
    <text evidence="8">The sequence shown here is derived from an EMBL/GenBank/DDBJ whole genome shotgun (WGS) entry which is preliminary data.</text>
</comment>
<dbReference type="InterPro" id="IPR015414">
    <property type="entry name" value="TMEM64"/>
</dbReference>
<comment type="similarity">
    <text evidence="6">Belongs to the TVP38/TMEM64 family.</text>
</comment>
<dbReference type="AlphaFoldDB" id="A0A6L3V434"/>
<reference evidence="8 9" key="1">
    <citation type="journal article" date="2016" name="Antonie Van Leeuwenhoek">
        <title>Bacillus depressus sp. nov., isolated from soil of a sunflower field.</title>
        <authorList>
            <person name="Wei X."/>
            <person name="Xin D."/>
            <person name="Xin Y."/>
            <person name="Zhang H."/>
            <person name="Wang T."/>
            <person name="Zhang J."/>
        </authorList>
    </citation>
    <scope>NUCLEOTIDE SEQUENCE [LARGE SCALE GENOMIC DNA]</scope>
    <source>
        <strain evidence="8 9">BZ1</strain>
    </source>
</reference>
<feature type="transmembrane region" description="Helical" evidence="6">
    <location>
        <begin position="52"/>
        <end position="70"/>
    </location>
</feature>
<keyword evidence="3 6" id="KW-0812">Transmembrane</keyword>
<evidence type="ECO:0000313" key="8">
    <source>
        <dbReference type="EMBL" id="KAB2334831.1"/>
    </source>
</evidence>
<protein>
    <recommendedName>
        <fullName evidence="6">TVP38/TMEM64 family membrane protein</fullName>
    </recommendedName>
</protein>
<name>A0A6L3V434_9BACI</name>
<evidence type="ECO:0000256" key="5">
    <source>
        <dbReference type="ARBA" id="ARBA00023136"/>
    </source>
</evidence>
<dbReference type="PANTHER" id="PTHR12677:SF55">
    <property type="entry name" value="UNDECAPRENYL PHOSPHATE TRANSPORTER SAOUHSC_00901-RELATED"/>
    <property type="match status" value="1"/>
</dbReference>
<feature type="transmembrane region" description="Helical" evidence="6">
    <location>
        <begin position="14"/>
        <end position="40"/>
    </location>
</feature>
<dbReference type="InterPro" id="IPR032816">
    <property type="entry name" value="VTT_dom"/>
</dbReference>
<evidence type="ECO:0000256" key="2">
    <source>
        <dbReference type="ARBA" id="ARBA00022475"/>
    </source>
</evidence>
<dbReference type="OrthoDB" id="5471155at2"/>
<evidence type="ECO:0000256" key="3">
    <source>
        <dbReference type="ARBA" id="ARBA00022692"/>
    </source>
</evidence>
<proteinExistence type="inferred from homology"/>
<keyword evidence="4 6" id="KW-1133">Transmembrane helix</keyword>
<feature type="transmembrane region" description="Helical" evidence="6">
    <location>
        <begin position="100"/>
        <end position="122"/>
    </location>
</feature>
<sequence>MRAYLLEWFPVNPILAVLFSLIINMLIAISGILPSAFITAGNIAFFGFEKGLVVSIAGEAAGAIVSFVFYRKGLIKLLPSLEKTKSRLLLKLKNTAGAEAIFLVLLLRFLPFIPSGAVTLAAAFSKMGLVSFSVASTLGKIPSLFIEAYSVNQVLSLKTEWQIAIILLFILTSIYFLMRK</sequence>